<keyword evidence="4" id="KW-0521">NADP</keyword>
<dbReference type="GO" id="GO:0016740">
    <property type="term" value="F:transferase activity"/>
    <property type="evidence" value="ECO:0007669"/>
    <property type="project" value="UniProtKB-KW"/>
</dbReference>
<keyword evidence="3" id="KW-0808">Transferase</keyword>
<evidence type="ECO:0000313" key="7">
    <source>
        <dbReference type="Proteomes" id="UP000730481"/>
    </source>
</evidence>
<dbReference type="AlphaFoldDB" id="A0A9P5E4A9"/>
<keyword evidence="2" id="KW-0597">Phosphoprotein</keyword>
<protein>
    <submittedName>
        <fullName evidence="6">Nonribosomal peptide synthetase</fullName>
    </submittedName>
</protein>
<feature type="domain" description="Carrier" evidence="5">
    <location>
        <begin position="574"/>
        <end position="652"/>
    </location>
</feature>
<reference evidence="6" key="1">
    <citation type="journal article" date="2017" name="Mycologia">
        <title>Fusarium algeriense, sp. nov., a novel toxigenic crown rot pathogen of durum wheat from Algeria is nested in the Fusarium burgessii species complex.</title>
        <authorList>
            <person name="Laraba I."/>
            <person name="Keddad A."/>
            <person name="Boureghda H."/>
            <person name="Abdallah N."/>
            <person name="Vaughan M.M."/>
            <person name="Proctor R.H."/>
            <person name="Busman M."/>
            <person name="O'Donnell K."/>
        </authorList>
    </citation>
    <scope>NUCLEOTIDE SEQUENCE</scope>
    <source>
        <strain evidence="6">NRRL 25174</strain>
    </source>
</reference>
<dbReference type="InterPro" id="IPR054710">
    <property type="entry name" value="Tri101-like_N"/>
</dbReference>
<dbReference type="Pfam" id="PF22664">
    <property type="entry name" value="TRI-like_N"/>
    <property type="match status" value="1"/>
</dbReference>
<evidence type="ECO:0000256" key="4">
    <source>
        <dbReference type="ARBA" id="ARBA00022857"/>
    </source>
</evidence>
<evidence type="ECO:0000256" key="1">
    <source>
        <dbReference type="ARBA" id="ARBA00022450"/>
    </source>
</evidence>
<dbReference type="PROSITE" id="PS00455">
    <property type="entry name" value="AMP_BINDING"/>
    <property type="match status" value="1"/>
</dbReference>
<keyword evidence="1" id="KW-0596">Phosphopantetheine</keyword>
<proteinExistence type="predicted"/>
<evidence type="ECO:0000259" key="5">
    <source>
        <dbReference type="PROSITE" id="PS50075"/>
    </source>
</evidence>
<dbReference type="EMBL" id="PVQB02000034">
    <property type="protein sequence ID" value="KAF4345085.1"/>
    <property type="molecule type" value="Genomic_DNA"/>
</dbReference>
<sequence length="1203" mass="134636">MSDHTSSYGRRLIPQILDRLAASDPERIVYSIATFSDGTPSFQHITARVLSRAVDKTAWWLHQHVKEANGVPNGDKLKGHTTAQQSSKIQALGYIGPHDIRHILLTYGAVKAGCAALFLSPKNNITGALAVLNASDCSIWVKAQEQPMLPLVEGVLQEKYMRVLELPSVGELLDVEYTEPFVFNKAFDSAINEPFCILHTSGTTGVPKPILWTHGLIGTMDAVRLLPPTEGDGGLAPWTDNWNEGDRIYSSFPMSHGAGIIMDILMPSLFNLHCILGPSGVLPNLGLIEILADHAKIDIWSMVPSLVDELGESPNVLAKFKFSKFICASGGPVSPLIVSKVNEVVRVLNLTGTTEGLFIGNLWVPREDWHWFAFHPYSGFEFREVQPGVYEHWVHRNEHWVLFQGIFYTFPDQDSVNLKDLYIRHPTNPNLWSFSGRSDDVVVLSNGYKISPLDTEALVTTHPAVDGCLMIGTGKPQAGLLIELKDPAARNNELFDSIWTIIERANHSTFQKTRLQREYIAFSEPDKPFIRTDKRTIKRRATLDLYANFIERFYISRDEEAEDEDFDQFSIDTSSIETVRDSVVHIMRSVLPEVDEFPIEEDVFDLGLDSLLVFRVIRIIRAVTGLEEKLTPRHLYAHPTISDFSLQLLRILEDEINKKSAVGAFGDTASNGMVNTASGGMDSNQMRRILADRKRRLGSKMNPFDAVNPNHYMGLNFYFALQPGVSFQRAFAKLQEGLSRALEIIPELDGKMMLASEHEFGYKKGEYRITIPPRPLPASVKPRQLVYKDLSKVLPSFQEIREASFSPSLFSDELVLDCPPFPPMPADILVAQANFVEGGCILATNFIHTCLDAVGVMVAIKVWAECCRYLDGDQTATCDWFDPESFNHDLPEIIWEHEGYAKPVHEVDPGVWGFLPFRPETTSDGGNLDNRKTGASQHTLPSVPVFPGSEVWPAAPSERSLSTTVFLLSGESIHRLKQEALTDPEAKSLSVSVIDVVQAFFWRASIRSRYRVAKEIRNQAFQPDELSILEMPIDGRPYFSSLLPSTYMGSLLVMNRLVMPIEKLCSCDTSVAQIARVIREAAARITPSLVHDAFTLLRSMSDYSKPATANMRLEHMNAMISNMMLFQTSDISFGNSFFAGGSPEAMRPQIERGHSRFRFLVISPLRKDGGVELVLGTLPEELNMLMSDEEFTKYAVLLDHKRA</sequence>
<dbReference type="PANTHER" id="PTHR43439:SF2">
    <property type="entry name" value="ENZYME, PUTATIVE (JCVI)-RELATED"/>
    <property type="match status" value="1"/>
</dbReference>
<dbReference type="PANTHER" id="PTHR43439">
    <property type="entry name" value="PHENYLACETATE-COENZYME A LIGASE"/>
    <property type="match status" value="1"/>
</dbReference>
<dbReference type="Pfam" id="PF00550">
    <property type="entry name" value="PP-binding"/>
    <property type="match status" value="1"/>
</dbReference>
<dbReference type="Pfam" id="PF00501">
    <property type="entry name" value="AMP-binding"/>
    <property type="match status" value="1"/>
</dbReference>
<dbReference type="OrthoDB" id="429813at2759"/>
<dbReference type="Gene3D" id="3.30.559.10">
    <property type="entry name" value="Chloramphenicol acetyltransferase-like domain"/>
    <property type="match status" value="2"/>
</dbReference>
<evidence type="ECO:0000313" key="6">
    <source>
        <dbReference type="EMBL" id="KAF4345085.1"/>
    </source>
</evidence>
<gene>
    <name evidence="6" type="ORF">FBEOM_960</name>
</gene>
<comment type="caution">
    <text evidence="6">The sequence shown here is derived from an EMBL/GenBank/DDBJ whole genome shotgun (WGS) entry which is preliminary data.</text>
</comment>
<dbReference type="InterPro" id="IPR051414">
    <property type="entry name" value="Adenylate-forming_Reductase"/>
</dbReference>
<dbReference type="SUPFAM" id="SSF47336">
    <property type="entry name" value="ACP-like"/>
    <property type="match status" value="1"/>
</dbReference>
<organism evidence="6 7">
    <name type="scientific">Fusarium beomiforme</name>
    <dbReference type="NCBI Taxonomy" id="44412"/>
    <lineage>
        <taxon>Eukaryota</taxon>
        <taxon>Fungi</taxon>
        <taxon>Dikarya</taxon>
        <taxon>Ascomycota</taxon>
        <taxon>Pezizomycotina</taxon>
        <taxon>Sordariomycetes</taxon>
        <taxon>Hypocreomycetidae</taxon>
        <taxon>Hypocreales</taxon>
        <taxon>Nectriaceae</taxon>
        <taxon>Fusarium</taxon>
        <taxon>Fusarium burgessii species complex</taxon>
    </lineage>
</organism>
<dbReference type="InterPro" id="IPR042099">
    <property type="entry name" value="ANL_N_sf"/>
</dbReference>
<dbReference type="Gene3D" id="1.10.1200.10">
    <property type="entry name" value="ACP-like"/>
    <property type="match status" value="1"/>
</dbReference>
<reference evidence="6" key="2">
    <citation type="submission" date="2020-02" db="EMBL/GenBank/DDBJ databases">
        <title>Identification and distribution of gene clusters putatively required for synthesis of sphingolipid metabolism inhibitors in phylogenetically diverse species of the filamentous fungus Fusarium.</title>
        <authorList>
            <person name="Kim H.-S."/>
            <person name="Busman M."/>
            <person name="Brown D.W."/>
            <person name="Divon H."/>
            <person name="Uhlig S."/>
            <person name="Proctor R.H."/>
        </authorList>
    </citation>
    <scope>NUCLEOTIDE SEQUENCE</scope>
    <source>
        <strain evidence="6">NRRL 25174</strain>
    </source>
</reference>
<dbReference type="Gene3D" id="3.40.50.12780">
    <property type="entry name" value="N-terminal domain of ligase-like"/>
    <property type="match status" value="1"/>
</dbReference>
<dbReference type="PROSITE" id="PS50075">
    <property type="entry name" value="CARRIER"/>
    <property type="match status" value="1"/>
</dbReference>
<evidence type="ECO:0000256" key="3">
    <source>
        <dbReference type="ARBA" id="ARBA00022679"/>
    </source>
</evidence>
<dbReference type="Pfam" id="PF02458">
    <property type="entry name" value="Transferase"/>
    <property type="match status" value="1"/>
</dbReference>
<accession>A0A9P5E4A9</accession>
<dbReference type="InterPro" id="IPR023213">
    <property type="entry name" value="CAT-like_dom_sf"/>
</dbReference>
<dbReference type="InterPro" id="IPR009081">
    <property type="entry name" value="PP-bd_ACP"/>
</dbReference>
<dbReference type="SUPFAM" id="SSF56801">
    <property type="entry name" value="Acetyl-CoA synthetase-like"/>
    <property type="match status" value="1"/>
</dbReference>
<dbReference type="InterPro" id="IPR020845">
    <property type="entry name" value="AMP-binding_CS"/>
</dbReference>
<dbReference type="InterPro" id="IPR000873">
    <property type="entry name" value="AMP-dep_synth/lig_dom"/>
</dbReference>
<dbReference type="Pfam" id="PF23562">
    <property type="entry name" value="AMP-binding_C_3"/>
    <property type="match status" value="1"/>
</dbReference>
<evidence type="ECO:0000256" key="2">
    <source>
        <dbReference type="ARBA" id="ARBA00022553"/>
    </source>
</evidence>
<dbReference type="InterPro" id="IPR036736">
    <property type="entry name" value="ACP-like_sf"/>
</dbReference>
<dbReference type="Proteomes" id="UP000730481">
    <property type="component" value="Unassembled WGS sequence"/>
</dbReference>
<keyword evidence="7" id="KW-1185">Reference proteome</keyword>
<name>A0A9P5E4A9_9HYPO</name>